<evidence type="ECO:0000256" key="3">
    <source>
        <dbReference type="ARBA" id="ARBA00022722"/>
    </source>
</evidence>
<feature type="active site" description="Proton acceptor" evidence="8">
    <location>
        <position position="137"/>
    </location>
</feature>
<dbReference type="InterPro" id="IPR040255">
    <property type="entry name" value="Non-specific_endonuclease"/>
</dbReference>
<dbReference type="InterPro" id="IPR044925">
    <property type="entry name" value="His-Me_finger_sf"/>
</dbReference>
<dbReference type="SUPFAM" id="SSF54060">
    <property type="entry name" value="His-Me finger endonucleases"/>
    <property type="match status" value="1"/>
</dbReference>
<comment type="similarity">
    <text evidence="2 10">Belongs to the DNA/RNA non-specific endonuclease family.</text>
</comment>
<sequence length="282" mass="32128">MIRLLLTAILSFSLFGCQPGKIDKMIIGMFANAQETATTEHPVTIKRDKEKVNNSQQVFQDLEVPAYSDHDIILKRFAYITSYDKTNKIPKWVAWHLTSDHTSGGQRRLSNFIVDDEVPFPRAELVDYKGSGYDRGHMCPAGDNKWGFEPMKESFYLTNICPQDNNLNCGDWNELEIACRDWANKYGDIYIVAGPILYKGKHKTIGPNKVTVPEAFFKVVFCMNGTPKAIGFIYKNQPCNNPQSSYVNSIDQVERITGFDFFPNLPDEIEEMVESNANLSEW</sequence>
<dbReference type="PANTHER" id="PTHR13966">
    <property type="entry name" value="ENDONUCLEASE RELATED"/>
    <property type="match status" value="1"/>
</dbReference>
<dbReference type="SMART" id="SM00892">
    <property type="entry name" value="Endonuclease_NS"/>
    <property type="match status" value="1"/>
</dbReference>
<dbReference type="InterPro" id="IPR044929">
    <property type="entry name" value="DNA/RNA_non-sp_Endonuclease_sf"/>
</dbReference>
<feature type="domain" description="DNA/RNA non-specific endonuclease/pyrophosphatase/phosphodiesterase" evidence="12">
    <location>
        <begin position="75"/>
        <end position="268"/>
    </location>
</feature>
<evidence type="ECO:0000256" key="7">
    <source>
        <dbReference type="ARBA" id="ARBA00022842"/>
    </source>
</evidence>
<evidence type="ECO:0000259" key="11">
    <source>
        <dbReference type="SMART" id="SM00477"/>
    </source>
</evidence>
<reference evidence="14" key="1">
    <citation type="submission" date="2016-10" db="EMBL/GenBank/DDBJ databases">
        <authorList>
            <person name="Varghese N."/>
            <person name="Submissions S."/>
        </authorList>
    </citation>
    <scope>NUCLEOTIDE SEQUENCE [LARGE SCALE GENOMIC DNA]</scope>
    <source>
        <strain evidence="14">BP1-148</strain>
    </source>
</reference>
<evidence type="ECO:0000256" key="6">
    <source>
        <dbReference type="ARBA" id="ARBA00022801"/>
    </source>
</evidence>
<comment type="cofactor">
    <cofactor evidence="1 10">
        <name>Mg(2+)</name>
        <dbReference type="ChEBI" id="CHEBI:18420"/>
    </cofactor>
</comment>
<accession>A0A1G8AHD1</accession>
<dbReference type="Gene3D" id="3.40.570.10">
    <property type="entry name" value="Extracellular Endonuclease, subunit A"/>
    <property type="match status" value="1"/>
</dbReference>
<evidence type="ECO:0000256" key="10">
    <source>
        <dbReference type="RuleBase" id="RU366055"/>
    </source>
</evidence>
<dbReference type="SMART" id="SM00477">
    <property type="entry name" value="NUC"/>
    <property type="match status" value="1"/>
</dbReference>
<keyword evidence="4 9" id="KW-0479">Metal-binding</keyword>
<dbReference type="InterPro" id="IPR020821">
    <property type="entry name" value="ENPP1-3/EXOG-like_nuc-like"/>
</dbReference>
<keyword evidence="3 10" id="KW-0540">Nuclease</keyword>
<dbReference type="InterPro" id="IPR018524">
    <property type="entry name" value="DNA/RNA_endonuclease_AS"/>
</dbReference>
<dbReference type="RefSeq" id="WP_255399909.1">
    <property type="nucleotide sequence ID" value="NZ_FNCQ01000019.1"/>
</dbReference>
<dbReference type="AlphaFoldDB" id="A0A1G8AHD1"/>
<feature type="binding site" evidence="9">
    <location>
        <position position="168"/>
    </location>
    <ligand>
        <name>Mg(2+)</name>
        <dbReference type="ChEBI" id="CHEBI:18420"/>
        <note>catalytic</note>
    </ligand>
</feature>
<keyword evidence="6 10" id="KW-0378">Hydrolase</keyword>
<dbReference type="GO" id="GO:0004519">
    <property type="term" value="F:endonuclease activity"/>
    <property type="evidence" value="ECO:0007669"/>
    <property type="project" value="UniProtKB-UniRule"/>
</dbReference>
<dbReference type="Pfam" id="PF01223">
    <property type="entry name" value="Endonuclease_NS"/>
    <property type="match status" value="1"/>
</dbReference>
<evidence type="ECO:0000256" key="1">
    <source>
        <dbReference type="ARBA" id="ARBA00001946"/>
    </source>
</evidence>
<dbReference type="PANTHER" id="PTHR13966:SF5">
    <property type="entry name" value="ENDONUCLEASE G, MITOCHONDRIAL"/>
    <property type="match status" value="1"/>
</dbReference>
<dbReference type="STRING" id="645274.SAMN04487901_11963"/>
<evidence type="ECO:0000256" key="9">
    <source>
        <dbReference type="PIRSR" id="PIRSR640255-2"/>
    </source>
</evidence>
<evidence type="ECO:0000313" key="13">
    <source>
        <dbReference type="EMBL" id="SDH20415.1"/>
    </source>
</evidence>
<dbReference type="GO" id="GO:0003676">
    <property type="term" value="F:nucleic acid binding"/>
    <property type="evidence" value="ECO:0007669"/>
    <property type="project" value="InterPro"/>
</dbReference>
<keyword evidence="14" id="KW-1185">Reference proteome</keyword>
<proteinExistence type="inferred from homology"/>
<dbReference type="PROSITE" id="PS51257">
    <property type="entry name" value="PROKAR_LIPOPROTEIN"/>
    <property type="match status" value="1"/>
</dbReference>
<evidence type="ECO:0000256" key="5">
    <source>
        <dbReference type="ARBA" id="ARBA00022759"/>
    </source>
</evidence>
<dbReference type="CDD" id="cd00091">
    <property type="entry name" value="NUC"/>
    <property type="match status" value="1"/>
</dbReference>
<dbReference type="PROSITE" id="PS01070">
    <property type="entry name" value="NUCLEASE_NON_SPEC"/>
    <property type="match status" value="1"/>
</dbReference>
<keyword evidence="7" id="KW-0460">Magnesium</keyword>
<dbReference type="EMBL" id="FNCQ01000019">
    <property type="protein sequence ID" value="SDH20415.1"/>
    <property type="molecule type" value="Genomic_DNA"/>
</dbReference>
<name>A0A1G8AHD1_9BACT</name>
<keyword evidence="5 10" id="KW-0255">Endonuclease</keyword>
<dbReference type="InterPro" id="IPR001604">
    <property type="entry name" value="Endo_G_ENPP1-like_dom"/>
</dbReference>
<evidence type="ECO:0000256" key="8">
    <source>
        <dbReference type="PIRSR" id="PIRSR640255-1"/>
    </source>
</evidence>
<dbReference type="GO" id="GO:0016787">
    <property type="term" value="F:hydrolase activity"/>
    <property type="evidence" value="ECO:0007669"/>
    <property type="project" value="UniProtKB-KW"/>
</dbReference>
<feature type="domain" description="ENPP1-3/EXOG-like endonuclease/phosphodiesterase" evidence="11">
    <location>
        <begin position="76"/>
        <end position="268"/>
    </location>
</feature>
<organism evidence="13 14">
    <name type="scientific">Prevotella communis</name>
    <dbReference type="NCBI Taxonomy" id="2913614"/>
    <lineage>
        <taxon>Bacteria</taxon>
        <taxon>Pseudomonadati</taxon>
        <taxon>Bacteroidota</taxon>
        <taxon>Bacteroidia</taxon>
        <taxon>Bacteroidales</taxon>
        <taxon>Prevotellaceae</taxon>
        <taxon>Prevotella</taxon>
    </lineage>
</organism>
<gene>
    <name evidence="13" type="ORF">SAMN04487901_11963</name>
</gene>
<protein>
    <recommendedName>
        <fullName evidence="10">Endonuclease</fullName>
        <ecNumber evidence="10">3.1.30.-</ecNumber>
    </recommendedName>
</protein>
<evidence type="ECO:0000256" key="2">
    <source>
        <dbReference type="ARBA" id="ARBA00010052"/>
    </source>
</evidence>
<evidence type="ECO:0000259" key="12">
    <source>
        <dbReference type="SMART" id="SM00892"/>
    </source>
</evidence>
<evidence type="ECO:0000313" key="14">
    <source>
        <dbReference type="Proteomes" id="UP000198779"/>
    </source>
</evidence>
<dbReference type="EC" id="3.1.30.-" evidence="10"/>
<dbReference type="GO" id="GO:0046872">
    <property type="term" value="F:metal ion binding"/>
    <property type="evidence" value="ECO:0007669"/>
    <property type="project" value="UniProtKB-KW"/>
</dbReference>
<evidence type="ECO:0000256" key="4">
    <source>
        <dbReference type="ARBA" id="ARBA00022723"/>
    </source>
</evidence>
<dbReference type="Proteomes" id="UP000198779">
    <property type="component" value="Unassembled WGS sequence"/>
</dbReference>